<name>A0ABS6ZYW8_9DEIN</name>
<proteinExistence type="predicted"/>
<evidence type="ECO:0000313" key="2">
    <source>
        <dbReference type="Proteomes" id="UP000724268"/>
    </source>
</evidence>
<keyword evidence="2" id="KW-1185">Reference proteome</keyword>
<organism evidence="1 2">
    <name type="scientific">Thermus brevis</name>
    <dbReference type="NCBI Taxonomy" id="2862456"/>
    <lineage>
        <taxon>Bacteria</taxon>
        <taxon>Thermotogati</taxon>
        <taxon>Deinococcota</taxon>
        <taxon>Deinococci</taxon>
        <taxon>Thermales</taxon>
        <taxon>Thermaceae</taxon>
        <taxon>Thermus</taxon>
    </lineage>
</organism>
<reference evidence="1 2" key="1">
    <citation type="submission" date="2021-07" db="EMBL/GenBank/DDBJ databases">
        <title>Thermus aquaticus gen. n. and sp. n., a nonsporulating extreme thermophile.</title>
        <authorList>
            <person name="Hu C.-J."/>
            <person name="Li W.-J."/>
            <person name="Xian W.-D."/>
        </authorList>
    </citation>
    <scope>NUCLEOTIDE SEQUENCE [LARGE SCALE GENOMIC DNA]</scope>
    <source>
        <strain evidence="1 2">SYSU G05001</strain>
    </source>
</reference>
<evidence type="ECO:0000313" key="1">
    <source>
        <dbReference type="EMBL" id="MBW6395231.1"/>
    </source>
</evidence>
<protein>
    <submittedName>
        <fullName evidence="1">Uncharacterized protein</fullName>
    </submittedName>
</protein>
<dbReference type="EMBL" id="JAHXRS010000015">
    <property type="protein sequence ID" value="MBW6395231.1"/>
    <property type="molecule type" value="Genomic_DNA"/>
</dbReference>
<comment type="caution">
    <text evidence="1">The sequence shown here is derived from an EMBL/GenBank/DDBJ whole genome shotgun (WGS) entry which is preliminary data.</text>
</comment>
<dbReference type="RefSeq" id="WP_219759755.1">
    <property type="nucleotide sequence ID" value="NZ_JAHXRS010000015.1"/>
</dbReference>
<accession>A0ABS6ZYW8</accession>
<sequence>MELDPPPLAQLAALIRHWLHQEPPGDLEEFLHLARQALWLERRYHPKTPRP</sequence>
<dbReference type="Proteomes" id="UP000724268">
    <property type="component" value="Unassembled WGS sequence"/>
</dbReference>
<gene>
    <name evidence="1" type="ORF">KZX47_08735</name>
</gene>